<dbReference type="InterPro" id="IPR003661">
    <property type="entry name" value="HisK_dim/P_dom"/>
</dbReference>
<feature type="coiled-coil region" evidence="6">
    <location>
        <begin position="108"/>
        <end position="135"/>
    </location>
</feature>
<dbReference type="InterPro" id="IPR035965">
    <property type="entry name" value="PAS-like_dom_sf"/>
</dbReference>
<dbReference type="InterPro" id="IPR003594">
    <property type="entry name" value="HATPase_dom"/>
</dbReference>
<protein>
    <recommendedName>
        <fullName evidence="2">histidine kinase</fullName>
        <ecNumber evidence="2">2.7.13.3</ecNumber>
    </recommendedName>
</protein>
<dbReference type="OrthoDB" id="9804645at2"/>
<keyword evidence="5" id="KW-0418">Kinase</keyword>
<name>A0A5S5BXT0_9FLAO</name>
<dbReference type="RefSeq" id="WP_148783666.1">
    <property type="nucleotide sequence ID" value="NZ_VNHU01000012.1"/>
</dbReference>
<dbReference type="Proteomes" id="UP000324376">
    <property type="component" value="Unassembled WGS sequence"/>
</dbReference>
<dbReference type="Pfam" id="PF02518">
    <property type="entry name" value="HATPase_c"/>
    <property type="match status" value="1"/>
</dbReference>
<evidence type="ECO:0000256" key="5">
    <source>
        <dbReference type="ARBA" id="ARBA00022777"/>
    </source>
</evidence>
<evidence type="ECO:0000259" key="8">
    <source>
        <dbReference type="PROSITE" id="PS50112"/>
    </source>
</evidence>
<dbReference type="PANTHER" id="PTHR43304:SF1">
    <property type="entry name" value="PAC DOMAIN-CONTAINING PROTEIN"/>
    <property type="match status" value="1"/>
</dbReference>
<evidence type="ECO:0000256" key="2">
    <source>
        <dbReference type="ARBA" id="ARBA00012438"/>
    </source>
</evidence>
<dbReference type="SMART" id="SM00387">
    <property type="entry name" value="HATPase_c"/>
    <property type="match status" value="1"/>
</dbReference>
<evidence type="ECO:0000256" key="6">
    <source>
        <dbReference type="SAM" id="Coils"/>
    </source>
</evidence>
<dbReference type="SMART" id="SM00388">
    <property type="entry name" value="HisKA"/>
    <property type="match status" value="1"/>
</dbReference>
<dbReference type="InterPro" id="IPR000014">
    <property type="entry name" value="PAS"/>
</dbReference>
<dbReference type="SUPFAM" id="SSF55785">
    <property type="entry name" value="PYP-like sensor domain (PAS domain)"/>
    <property type="match status" value="2"/>
</dbReference>
<dbReference type="SMART" id="SM00091">
    <property type="entry name" value="PAS"/>
    <property type="match status" value="2"/>
</dbReference>
<dbReference type="InterPro" id="IPR036890">
    <property type="entry name" value="HATPase_C_sf"/>
</dbReference>
<dbReference type="EC" id="2.7.13.3" evidence="2"/>
<keyword evidence="3" id="KW-0597">Phosphoprotein</keyword>
<dbReference type="InterPro" id="IPR052162">
    <property type="entry name" value="Sensor_kinase/Photoreceptor"/>
</dbReference>
<keyword evidence="4" id="KW-0808">Transferase</keyword>
<keyword evidence="10" id="KW-1185">Reference proteome</keyword>
<evidence type="ECO:0000256" key="1">
    <source>
        <dbReference type="ARBA" id="ARBA00000085"/>
    </source>
</evidence>
<dbReference type="Gene3D" id="1.10.287.130">
    <property type="match status" value="1"/>
</dbReference>
<comment type="catalytic activity">
    <reaction evidence="1">
        <text>ATP + protein L-histidine = ADP + protein N-phospho-L-histidine.</text>
        <dbReference type="EC" id="2.7.13.3"/>
    </reaction>
</comment>
<dbReference type="InterPro" id="IPR013655">
    <property type="entry name" value="PAS_fold_3"/>
</dbReference>
<organism evidence="9 10">
    <name type="scientific">Aquimarina intermedia</name>
    <dbReference type="NCBI Taxonomy" id="350814"/>
    <lineage>
        <taxon>Bacteria</taxon>
        <taxon>Pseudomonadati</taxon>
        <taxon>Bacteroidota</taxon>
        <taxon>Flavobacteriia</taxon>
        <taxon>Flavobacteriales</taxon>
        <taxon>Flavobacteriaceae</taxon>
        <taxon>Aquimarina</taxon>
    </lineage>
</organism>
<reference evidence="9 10" key="1">
    <citation type="submission" date="2019-07" db="EMBL/GenBank/DDBJ databases">
        <title>Genomic Encyclopedia of Archaeal and Bacterial Type Strains, Phase II (KMG-II): from individual species to whole genera.</title>
        <authorList>
            <person name="Goeker M."/>
        </authorList>
    </citation>
    <scope>NUCLEOTIDE SEQUENCE [LARGE SCALE GENOMIC DNA]</scope>
    <source>
        <strain evidence="9 10">DSM 17527</strain>
    </source>
</reference>
<evidence type="ECO:0000313" key="10">
    <source>
        <dbReference type="Proteomes" id="UP000324376"/>
    </source>
</evidence>
<dbReference type="InterPro" id="IPR036097">
    <property type="entry name" value="HisK_dim/P_sf"/>
</dbReference>
<dbReference type="EMBL" id="VNHU01000012">
    <property type="protein sequence ID" value="TYP70443.1"/>
    <property type="molecule type" value="Genomic_DNA"/>
</dbReference>
<comment type="caution">
    <text evidence="9">The sequence shown here is derived from an EMBL/GenBank/DDBJ whole genome shotgun (WGS) entry which is preliminary data.</text>
</comment>
<evidence type="ECO:0000256" key="4">
    <source>
        <dbReference type="ARBA" id="ARBA00022679"/>
    </source>
</evidence>
<dbReference type="InterPro" id="IPR004358">
    <property type="entry name" value="Sig_transdc_His_kin-like_C"/>
</dbReference>
<dbReference type="AlphaFoldDB" id="A0A5S5BXT0"/>
<dbReference type="GO" id="GO:0000155">
    <property type="term" value="F:phosphorelay sensor kinase activity"/>
    <property type="evidence" value="ECO:0007669"/>
    <property type="project" value="InterPro"/>
</dbReference>
<evidence type="ECO:0000256" key="3">
    <source>
        <dbReference type="ARBA" id="ARBA00022553"/>
    </source>
</evidence>
<dbReference type="PRINTS" id="PR00344">
    <property type="entry name" value="BCTRLSENSOR"/>
</dbReference>
<dbReference type="Pfam" id="PF00512">
    <property type="entry name" value="HisKA"/>
    <property type="match status" value="1"/>
</dbReference>
<proteinExistence type="predicted"/>
<evidence type="ECO:0000259" key="7">
    <source>
        <dbReference type="PROSITE" id="PS50109"/>
    </source>
</evidence>
<dbReference type="InterPro" id="IPR005467">
    <property type="entry name" value="His_kinase_dom"/>
</dbReference>
<sequence>MTEKLPYKTLFEISQDLIAIANIDGYFKKLNPRWMTTLGYTEKEMLGRPFINFVHPEDRLKTDEVAQKQKKGLTVSKFENRYLTKNGDIIYLEWNATIVDETGDIFAIARNQTELKEKELKLQESEEILKLKNQQFQDLFNLSQDLIVIAHRDGYFKKVNPQWTEKFGYSEDEVLSTPFIDFIHPDDRSKTANMVQDQLNGVTAMQFHNRYIAKNGDILHLEWNATAVDATGLIFAIARDQTESIDQKKALTTSITKLSAKNNQLQDFAYIASHNLRSPVANIFILTKFLIDSNLDKEQHKYANLIHDSTEALNNTLEDLLHVVQLNKTTDANAQRISLKEVCNTVLKQLHGTVLTNQAQIITDFEEIDTIEYPEGYLHSIFLNLISNAIKYRSPDRSPIIQIKSKKNETSVELSFEDNGIGIDLSKHHNKIFGFRKTFHNHPEARGFGLYITKSQVEALNGEISVQSELDKGTKFIINLAS</sequence>
<dbReference type="CDD" id="cd00082">
    <property type="entry name" value="HisKA"/>
    <property type="match status" value="1"/>
</dbReference>
<gene>
    <name evidence="9" type="ORF">BD809_11235</name>
</gene>
<dbReference type="NCBIfam" id="TIGR00229">
    <property type="entry name" value="sensory_box"/>
    <property type="match status" value="2"/>
</dbReference>
<feature type="domain" description="PAS" evidence="8">
    <location>
        <begin position="3"/>
        <end position="59"/>
    </location>
</feature>
<feature type="domain" description="PAS" evidence="8">
    <location>
        <begin position="132"/>
        <end position="202"/>
    </location>
</feature>
<dbReference type="PROSITE" id="PS50109">
    <property type="entry name" value="HIS_KIN"/>
    <property type="match status" value="1"/>
</dbReference>
<feature type="domain" description="Histidine kinase" evidence="7">
    <location>
        <begin position="271"/>
        <end position="482"/>
    </location>
</feature>
<accession>A0A5S5BXT0</accession>
<keyword evidence="6" id="KW-0175">Coiled coil</keyword>
<dbReference type="SUPFAM" id="SSF47384">
    <property type="entry name" value="Homodimeric domain of signal transducing histidine kinase"/>
    <property type="match status" value="1"/>
</dbReference>
<dbReference type="CDD" id="cd00130">
    <property type="entry name" value="PAS"/>
    <property type="match status" value="2"/>
</dbReference>
<dbReference type="Gene3D" id="3.30.565.10">
    <property type="entry name" value="Histidine kinase-like ATPase, C-terminal domain"/>
    <property type="match status" value="1"/>
</dbReference>
<dbReference type="Pfam" id="PF08447">
    <property type="entry name" value="PAS_3"/>
    <property type="match status" value="2"/>
</dbReference>
<dbReference type="SUPFAM" id="SSF55874">
    <property type="entry name" value="ATPase domain of HSP90 chaperone/DNA topoisomerase II/histidine kinase"/>
    <property type="match status" value="1"/>
</dbReference>
<dbReference type="Gene3D" id="3.30.450.20">
    <property type="entry name" value="PAS domain"/>
    <property type="match status" value="2"/>
</dbReference>
<dbReference type="PANTHER" id="PTHR43304">
    <property type="entry name" value="PHYTOCHROME-LIKE PROTEIN CPH1"/>
    <property type="match status" value="1"/>
</dbReference>
<dbReference type="PROSITE" id="PS50112">
    <property type="entry name" value="PAS"/>
    <property type="match status" value="2"/>
</dbReference>
<evidence type="ECO:0000313" key="9">
    <source>
        <dbReference type="EMBL" id="TYP70443.1"/>
    </source>
</evidence>